<reference evidence="4" key="1">
    <citation type="submission" date="2024-03" db="EMBL/GenBank/DDBJ databases">
        <title>Chitinophaga horti sp. nov., isolated from garden soil.</title>
        <authorList>
            <person name="Lee D.S."/>
            <person name="Han D.M."/>
            <person name="Baek J.H."/>
            <person name="Choi D.G."/>
            <person name="Jeon J.H."/>
            <person name="Jeon C.O."/>
        </authorList>
    </citation>
    <scope>NUCLEOTIDE SEQUENCE [LARGE SCALE GENOMIC DNA]</scope>
    <source>
        <strain evidence="4">GPA1</strain>
    </source>
</reference>
<dbReference type="RefSeq" id="WP_341834457.1">
    <property type="nucleotide sequence ID" value="NZ_CP149822.1"/>
</dbReference>
<keyword evidence="1 3" id="KW-0489">Methyltransferase</keyword>
<keyword evidence="4" id="KW-1185">Reference proteome</keyword>
<dbReference type="GO" id="GO:0008168">
    <property type="term" value="F:methyltransferase activity"/>
    <property type="evidence" value="ECO:0007669"/>
    <property type="project" value="UniProtKB-KW"/>
</dbReference>
<gene>
    <name evidence="3" type="ORF">WJU16_15830</name>
</gene>
<dbReference type="EC" id="2.1.1.-" evidence="3"/>
<dbReference type="SUPFAM" id="SSF53335">
    <property type="entry name" value="S-adenosyl-L-methionine-dependent methyltransferases"/>
    <property type="match status" value="1"/>
</dbReference>
<dbReference type="EMBL" id="CP149822">
    <property type="protein sequence ID" value="WZN39472.1"/>
    <property type="molecule type" value="Genomic_DNA"/>
</dbReference>
<evidence type="ECO:0000313" key="3">
    <source>
        <dbReference type="EMBL" id="WZN39472.1"/>
    </source>
</evidence>
<dbReference type="InterPro" id="IPR029063">
    <property type="entry name" value="SAM-dependent_MTases_sf"/>
</dbReference>
<evidence type="ECO:0000256" key="2">
    <source>
        <dbReference type="ARBA" id="ARBA00022679"/>
    </source>
</evidence>
<protein>
    <submittedName>
        <fullName evidence="3">Class I SAM-dependent methyltransferase</fullName>
        <ecNumber evidence="3">2.1.1.-</ecNumber>
    </submittedName>
</protein>
<dbReference type="Gene3D" id="3.40.50.150">
    <property type="entry name" value="Vaccinia Virus protein VP39"/>
    <property type="match status" value="1"/>
</dbReference>
<dbReference type="Proteomes" id="UP001485459">
    <property type="component" value="Chromosome"/>
</dbReference>
<dbReference type="PANTHER" id="PTHR43619">
    <property type="entry name" value="S-ADENOSYL-L-METHIONINE-DEPENDENT METHYLTRANSFERASE YKTD-RELATED"/>
    <property type="match status" value="1"/>
</dbReference>
<organism evidence="3 4">
    <name type="scientific">Chitinophaga pollutisoli</name>
    <dbReference type="NCBI Taxonomy" id="3133966"/>
    <lineage>
        <taxon>Bacteria</taxon>
        <taxon>Pseudomonadati</taxon>
        <taxon>Bacteroidota</taxon>
        <taxon>Chitinophagia</taxon>
        <taxon>Chitinophagales</taxon>
        <taxon>Chitinophagaceae</taxon>
        <taxon>Chitinophaga</taxon>
    </lineage>
</organism>
<keyword evidence="2 3" id="KW-0808">Transferase</keyword>
<proteinExistence type="predicted"/>
<dbReference type="PANTHER" id="PTHR43619:SF2">
    <property type="entry name" value="S-ADENOSYL-L-METHIONINE-DEPENDENT METHYLTRANSFERASES SUPERFAMILY PROTEIN"/>
    <property type="match status" value="1"/>
</dbReference>
<dbReference type="InterPro" id="IPR007213">
    <property type="entry name" value="Ppm1/Ppm2/Tcmp"/>
</dbReference>
<evidence type="ECO:0000256" key="1">
    <source>
        <dbReference type="ARBA" id="ARBA00022603"/>
    </source>
</evidence>
<name>A0ABZ2YJQ5_9BACT</name>
<sequence>MELLDHKLKVAPTAALVLLQSRSLYDSGLAGRFYDGIDFGDIQELSSGIQGAWPHFTTVVLYRKRFIRHLLETHLQDGRPVQVVVLGAGLDPISLYLMEHHRTAITGIFEVDAVHMPDKSSLYARLLPGEPALHFIQADITDTLHLLEKLRDAGYSTEHPAIVIFEGVVHYIADELFLNTMQLFRTPNKTNLVLMDYMLPPHKVPAACRPVLLELKARIEKFIGEITYQYERQQIFRMVELLHGDVAGVDSLQDIEFKLNGRNELFYEDGEGFMEMIAFYL</sequence>
<dbReference type="Pfam" id="PF04072">
    <property type="entry name" value="LCM"/>
    <property type="match status" value="1"/>
</dbReference>
<dbReference type="GO" id="GO:0032259">
    <property type="term" value="P:methylation"/>
    <property type="evidence" value="ECO:0007669"/>
    <property type="project" value="UniProtKB-KW"/>
</dbReference>
<accession>A0ABZ2YJQ5</accession>
<evidence type="ECO:0000313" key="4">
    <source>
        <dbReference type="Proteomes" id="UP001485459"/>
    </source>
</evidence>